<organism evidence="3 4">
    <name type="scientific">Paramecium pentaurelia</name>
    <dbReference type="NCBI Taxonomy" id="43138"/>
    <lineage>
        <taxon>Eukaryota</taxon>
        <taxon>Sar</taxon>
        <taxon>Alveolata</taxon>
        <taxon>Ciliophora</taxon>
        <taxon>Intramacronucleata</taxon>
        <taxon>Oligohymenophorea</taxon>
        <taxon>Peniculida</taxon>
        <taxon>Parameciidae</taxon>
        <taxon>Paramecium</taxon>
    </lineage>
</organism>
<feature type="region of interest" description="Disordered" evidence="1">
    <location>
        <begin position="323"/>
        <end position="395"/>
    </location>
</feature>
<evidence type="ECO:0000313" key="4">
    <source>
        <dbReference type="Proteomes" id="UP000689195"/>
    </source>
</evidence>
<feature type="region of interest" description="Disordered" evidence="1">
    <location>
        <begin position="275"/>
        <end position="302"/>
    </location>
</feature>
<dbReference type="Pfam" id="PF00782">
    <property type="entry name" value="DSPc"/>
    <property type="match status" value="1"/>
</dbReference>
<feature type="compositionally biased region" description="Polar residues" evidence="1">
    <location>
        <begin position="332"/>
        <end position="345"/>
    </location>
</feature>
<dbReference type="InterPro" id="IPR020422">
    <property type="entry name" value="TYR_PHOSPHATASE_DUAL_dom"/>
</dbReference>
<dbReference type="SMART" id="SM00195">
    <property type="entry name" value="DSPc"/>
    <property type="match status" value="1"/>
</dbReference>
<dbReference type="PROSITE" id="PS50054">
    <property type="entry name" value="TYR_PHOSPHATASE_DUAL"/>
    <property type="match status" value="1"/>
</dbReference>
<accession>A0A8S1RWR5</accession>
<feature type="compositionally biased region" description="Low complexity" evidence="1">
    <location>
        <begin position="286"/>
        <end position="302"/>
    </location>
</feature>
<gene>
    <name evidence="3" type="ORF">PPENT_87.1.T0010641</name>
</gene>
<dbReference type="PANTHER" id="PTHR46653:SF1">
    <property type="entry name" value="SPECIFICITY PROTEIN PHOSPHATASE, PUTATIVE-RELATED"/>
    <property type="match status" value="1"/>
</dbReference>
<dbReference type="InterPro" id="IPR000340">
    <property type="entry name" value="Dual-sp_phosphatase_cat-dom"/>
</dbReference>
<sequence>MNYDYMGAIKVKDGVFLGDQFASQDLEFIVTNKVSRIMNCASKQIPNHWESIGIVYMSFPWLDNDQQIIFQSDETINIAIKFIDDALINEESVIVLSVKGHNRSVAVLCVYLMKKYRWTLYKTLQFMHNRRPDLEIKAHFFNQLLSIETRLQKQGYGAKTFNWDEIYTQGENDEILLRNTYINSQAQGIAEFKDRDSKPKEYKLKFADKITMYIPPYDKIIFSKCKSTSKVIKPIIKESGSSKQIDTKFQLPQKQQQQKINYEQNSNIYDQQTQTQKLNQTDQKKQSPLQISPIQPQRPSSVQQIQQQKVQSNNFMDSRDQFYQKSQQQNQFAYTGTRRPQTAPNQLKAPRVQTTPYKGNTSQGQRYEVGQQPNSQFKPMKQMKQRAQSPKAVYNVSNPYIQREFKAKTLKK</sequence>
<feature type="compositionally biased region" description="Polar residues" evidence="1">
    <location>
        <begin position="352"/>
        <end position="377"/>
    </location>
</feature>
<dbReference type="CDD" id="cd14498">
    <property type="entry name" value="DSP"/>
    <property type="match status" value="1"/>
</dbReference>
<evidence type="ECO:0000256" key="1">
    <source>
        <dbReference type="SAM" id="MobiDB-lite"/>
    </source>
</evidence>
<protein>
    <recommendedName>
        <fullName evidence="2">Tyrosine-protein phosphatase domain-containing protein</fullName>
    </recommendedName>
</protein>
<dbReference type="Proteomes" id="UP000689195">
    <property type="component" value="Unassembled WGS sequence"/>
</dbReference>
<reference evidence="3" key="1">
    <citation type="submission" date="2021-01" db="EMBL/GenBank/DDBJ databases">
        <authorList>
            <consortium name="Genoscope - CEA"/>
            <person name="William W."/>
        </authorList>
    </citation>
    <scope>NUCLEOTIDE SEQUENCE</scope>
</reference>
<dbReference type="EMBL" id="CAJJDO010000001">
    <property type="protein sequence ID" value="CAD8132498.1"/>
    <property type="molecule type" value="Genomic_DNA"/>
</dbReference>
<evidence type="ECO:0000259" key="2">
    <source>
        <dbReference type="PROSITE" id="PS50054"/>
    </source>
</evidence>
<dbReference type="AlphaFoldDB" id="A0A8S1RWR5"/>
<name>A0A8S1RWR5_9CILI</name>
<dbReference type="PANTHER" id="PTHR46653">
    <property type="entry name" value="SPECIFICITY PROTEIN PHOSPHATASE, PUTATIVE-RELATED"/>
    <property type="match status" value="1"/>
</dbReference>
<evidence type="ECO:0000313" key="3">
    <source>
        <dbReference type="EMBL" id="CAD8132498.1"/>
    </source>
</evidence>
<dbReference type="OrthoDB" id="10252009at2759"/>
<feature type="domain" description="Tyrosine-protein phosphatase" evidence="2">
    <location>
        <begin position="7"/>
        <end position="153"/>
    </location>
</feature>
<keyword evidence="4" id="KW-1185">Reference proteome</keyword>
<proteinExistence type="predicted"/>
<comment type="caution">
    <text evidence="3">The sequence shown here is derived from an EMBL/GenBank/DDBJ whole genome shotgun (WGS) entry which is preliminary data.</text>
</comment>